<evidence type="ECO:0000256" key="4">
    <source>
        <dbReference type="ARBA" id="ARBA00022692"/>
    </source>
</evidence>
<dbReference type="GO" id="GO:0016051">
    <property type="term" value="P:carbohydrate biosynthetic process"/>
    <property type="evidence" value="ECO:0007669"/>
    <property type="project" value="InterPro"/>
</dbReference>
<reference evidence="10" key="1">
    <citation type="submission" date="2022-03" db="EMBL/GenBank/DDBJ databases">
        <authorList>
            <person name="Martin C."/>
        </authorList>
    </citation>
    <scope>NUCLEOTIDE SEQUENCE</scope>
</reference>
<keyword evidence="7 9" id="KW-0472">Membrane</keyword>
<evidence type="ECO:0000256" key="7">
    <source>
        <dbReference type="ARBA" id="ARBA00023136"/>
    </source>
</evidence>
<sequence>MMLRLASRGFLYLFFTYILCAFGMFCVYYNQYIKVSTIYHQGDQAHAATIVMSHLDNQTKIVAIKTTDYTDDQAQAATIVTDLKGQNQVNDNNEGNIAEKNAYLQVKDTMSERTDIVKAYCKNITQSPLYKTFLKTRKKTGYKKSCGDLEVPTTAKIYVLEELKVVFCAVFKAASSEWKKLLVSLHDTYKQEAQETLEAPGIHTKWQNFAKPLKEYLPSERCHVLETFNKVMIVRNPYERLVSCFNDKFRRNTDYCRMVMQPGVDCLAMNLNDFVEQLSFGWAGQDPHWRSFFDTCLPCEIQYNNIVKFETLARDRDYFLETLGLSGRVNFSKHTSSSHKNYFDNMTQELSNKIYSIYEVDFLLYNYSKYIVPH</sequence>
<feature type="transmembrane region" description="Helical" evidence="9">
    <location>
        <begin position="12"/>
        <end position="30"/>
    </location>
</feature>
<evidence type="ECO:0000256" key="5">
    <source>
        <dbReference type="ARBA" id="ARBA00022989"/>
    </source>
</evidence>
<evidence type="ECO:0000256" key="3">
    <source>
        <dbReference type="ARBA" id="ARBA00022679"/>
    </source>
</evidence>
<dbReference type="EMBL" id="CAIIXF020000009">
    <property type="protein sequence ID" value="CAH1794810.1"/>
    <property type="molecule type" value="Genomic_DNA"/>
</dbReference>
<name>A0A8J1XZW0_OWEFU</name>
<dbReference type="AlphaFoldDB" id="A0A8J1XZW0"/>
<organism evidence="10 11">
    <name type="scientific">Owenia fusiformis</name>
    <name type="common">Polychaete worm</name>
    <dbReference type="NCBI Taxonomy" id="6347"/>
    <lineage>
        <taxon>Eukaryota</taxon>
        <taxon>Metazoa</taxon>
        <taxon>Spiralia</taxon>
        <taxon>Lophotrochozoa</taxon>
        <taxon>Annelida</taxon>
        <taxon>Polychaeta</taxon>
        <taxon>Sedentaria</taxon>
        <taxon>Canalipalpata</taxon>
        <taxon>Sabellida</taxon>
        <taxon>Oweniida</taxon>
        <taxon>Oweniidae</taxon>
        <taxon>Owenia</taxon>
    </lineage>
</organism>
<gene>
    <name evidence="10" type="ORF">OFUS_LOCUS19449</name>
</gene>
<dbReference type="Proteomes" id="UP000749559">
    <property type="component" value="Unassembled WGS sequence"/>
</dbReference>
<proteinExistence type="inferred from homology"/>
<keyword evidence="8 9" id="KW-0325">Glycoprotein</keyword>
<dbReference type="InterPro" id="IPR018011">
    <property type="entry name" value="Carb_sulfotrans_8-10"/>
</dbReference>
<keyword evidence="9" id="KW-0119">Carbohydrate metabolism</keyword>
<dbReference type="PANTHER" id="PTHR12137">
    <property type="entry name" value="CARBOHYDRATE SULFOTRANSFERASE"/>
    <property type="match status" value="1"/>
</dbReference>
<dbReference type="PANTHER" id="PTHR12137:SF54">
    <property type="entry name" value="CARBOHYDRATE SULFOTRANSFERASE"/>
    <property type="match status" value="1"/>
</dbReference>
<dbReference type="GO" id="GO:0008146">
    <property type="term" value="F:sulfotransferase activity"/>
    <property type="evidence" value="ECO:0007669"/>
    <property type="project" value="InterPro"/>
</dbReference>
<comment type="subcellular location">
    <subcellularLocation>
        <location evidence="1 9">Golgi apparatus membrane</location>
        <topology evidence="1 9">Single-pass type II membrane protein</topology>
    </subcellularLocation>
</comment>
<protein>
    <recommendedName>
        <fullName evidence="9">Carbohydrate sulfotransferase</fullName>
        <ecNumber evidence="9">2.8.2.-</ecNumber>
    </recommendedName>
</protein>
<accession>A0A8J1XZW0</accession>
<dbReference type="Pfam" id="PF03567">
    <property type="entry name" value="Sulfotransfer_2"/>
    <property type="match status" value="1"/>
</dbReference>
<evidence type="ECO:0000256" key="8">
    <source>
        <dbReference type="ARBA" id="ARBA00023180"/>
    </source>
</evidence>
<keyword evidence="9" id="KW-0735">Signal-anchor</keyword>
<dbReference type="InterPro" id="IPR005331">
    <property type="entry name" value="Sulfotransferase"/>
</dbReference>
<keyword evidence="11" id="KW-1185">Reference proteome</keyword>
<evidence type="ECO:0000313" key="11">
    <source>
        <dbReference type="Proteomes" id="UP000749559"/>
    </source>
</evidence>
<comment type="caution">
    <text evidence="10">The sequence shown here is derived from an EMBL/GenBank/DDBJ whole genome shotgun (WGS) entry which is preliminary data.</text>
</comment>
<keyword evidence="5 9" id="KW-1133">Transmembrane helix</keyword>
<dbReference type="OrthoDB" id="6117100at2759"/>
<evidence type="ECO:0000256" key="9">
    <source>
        <dbReference type="RuleBase" id="RU364020"/>
    </source>
</evidence>
<dbReference type="EC" id="2.8.2.-" evidence="9"/>
<evidence type="ECO:0000256" key="1">
    <source>
        <dbReference type="ARBA" id="ARBA00004323"/>
    </source>
</evidence>
<keyword evidence="4 9" id="KW-0812">Transmembrane</keyword>
<comment type="similarity">
    <text evidence="2 9">Belongs to the sulfotransferase 2 family.</text>
</comment>
<evidence type="ECO:0000256" key="6">
    <source>
        <dbReference type="ARBA" id="ARBA00023034"/>
    </source>
</evidence>
<keyword evidence="6 9" id="KW-0333">Golgi apparatus</keyword>
<keyword evidence="3 9" id="KW-0808">Transferase</keyword>
<evidence type="ECO:0000313" key="10">
    <source>
        <dbReference type="EMBL" id="CAH1794810.1"/>
    </source>
</evidence>
<evidence type="ECO:0000256" key="2">
    <source>
        <dbReference type="ARBA" id="ARBA00006339"/>
    </source>
</evidence>
<dbReference type="GO" id="GO:0000139">
    <property type="term" value="C:Golgi membrane"/>
    <property type="evidence" value="ECO:0007669"/>
    <property type="project" value="UniProtKB-SubCell"/>
</dbReference>